<evidence type="ECO:0000256" key="2">
    <source>
        <dbReference type="ARBA" id="ARBA00022759"/>
    </source>
</evidence>
<dbReference type="InterPro" id="IPR019267">
    <property type="entry name" value="CRISPR-assoc_Cas6_C"/>
</dbReference>
<keyword evidence="8" id="KW-1185">Reference proteome</keyword>
<dbReference type="Proteomes" id="UP000053372">
    <property type="component" value="Unassembled WGS sequence"/>
</dbReference>
<evidence type="ECO:0000256" key="4">
    <source>
        <dbReference type="ARBA" id="ARBA00023118"/>
    </source>
</evidence>
<dbReference type="GO" id="GO:0004519">
    <property type="term" value="F:endonuclease activity"/>
    <property type="evidence" value="ECO:0007669"/>
    <property type="project" value="UniProtKB-KW"/>
</dbReference>
<gene>
    <name evidence="7" type="ORF">BC008_31455</name>
</gene>
<dbReference type="Gene3D" id="3.30.70.1900">
    <property type="match status" value="1"/>
</dbReference>
<dbReference type="InterPro" id="IPR045648">
    <property type="entry name" value="CRISPR-assoc_Cas6-like_N"/>
</dbReference>
<dbReference type="InterPro" id="IPR045747">
    <property type="entry name" value="CRISPR-assoc_prot_Cas6_N_sf"/>
</dbReference>
<accession>A0A0V7ZTV9</accession>
<keyword evidence="3" id="KW-0378">Hydrolase</keyword>
<proteinExistence type="predicted"/>
<dbReference type="CDD" id="cd21141">
    <property type="entry name" value="Cas6_III-like"/>
    <property type="match status" value="1"/>
</dbReference>
<dbReference type="Pfam" id="PF10040">
    <property type="entry name" value="CRISPR_Cas6"/>
    <property type="match status" value="1"/>
</dbReference>
<sequence>MPHSLILNLLPQSTIYPQFLTGRHYHALFLNLVSSVDRTLGDILHDSTADKAFTLSPLQVKLDPPRYTDRKYTDKKYIDKRKIHVLQYQQQKPINSGTPCWWRISLLDDTLFGKLTQLWLNINPEQPWHLGSADLFITSIQGTPQSIQPWANACSYSQLYDRASNTEKTITFVFATPTAFRQGSYDSGLPTRDLVFRSLLKRWNKYSGIEFDSEFIESIYPSFFNIKTEIASDSRSKFIGCVGEISYRIMGNVDAEAIKKINTLADFALYAGVGRKTPMGMGMVRRI</sequence>
<evidence type="ECO:0000313" key="8">
    <source>
        <dbReference type="Proteomes" id="UP000053372"/>
    </source>
</evidence>
<dbReference type="AlphaFoldDB" id="A0A0V7ZTV9"/>
<evidence type="ECO:0000259" key="5">
    <source>
        <dbReference type="Pfam" id="PF10040"/>
    </source>
</evidence>
<name>A0A0V7ZTV9_9CYAN</name>
<dbReference type="GO" id="GO:0016788">
    <property type="term" value="F:hydrolase activity, acting on ester bonds"/>
    <property type="evidence" value="ECO:0007669"/>
    <property type="project" value="InterPro"/>
</dbReference>
<keyword evidence="1" id="KW-0540">Nuclease</keyword>
<organism evidence="7 8">
    <name type="scientific">Mastigocoleus testarum BC008</name>
    <dbReference type="NCBI Taxonomy" id="371196"/>
    <lineage>
        <taxon>Bacteria</taxon>
        <taxon>Bacillati</taxon>
        <taxon>Cyanobacteriota</taxon>
        <taxon>Cyanophyceae</taxon>
        <taxon>Nostocales</taxon>
        <taxon>Hapalosiphonaceae</taxon>
        <taxon>Mastigocoleus</taxon>
    </lineage>
</organism>
<comment type="caution">
    <text evidence="7">The sequence shown here is derived from an EMBL/GenBank/DDBJ whole genome shotgun (WGS) entry which is preliminary data.</text>
</comment>
<dbReference type="InterPro" id="IPR010156">
    <property type="entry name" value="CRISPR-assoc_prot_Cas6"/>
</dbReference>
<keyword evidence="4" id="KW-0051">Antiviral defense</keyword>
<evidence type="ECO:0000313" key="7">
    <source>
        <dbReference type="EMBL" id="KST67902.1"/>
    </source>
</evidence>
<feature type="domain" description="CRISPR-associated protein Cas6-like N-terminal" evidence="6">
    <location>
        <begin position="1"/>
        <end position="161"/>
    </location>
</feature>
<evidence type="ECO:0000259" key="6">
    <source>
        <dbReference type="Pfam" id="PF19308"/>
    </source>
</evidence>
<dbReference type="OrthoDB" id="3469084at2"/>
<reference evidence="7 8" key="1">
    <citation type="journal article" date="2015" name="Genome Announc.">
        <title>Draft Genome of the Euendolithic (true boring) Cyanobacterium Mastigocoleus testarum strain BC008.</title>
        <authorList>
            <person name="Guida B.S."/>
            <person name="Garcia-Pichel F."/>
        </authorList>
    </citation>
    <scope>NUCLEOTIDE SEQUENCE [LARGE SCALE GENOMIC DNA]</scope>
    <source>
        <strain evidence="7 8">BC008</strain>
    </source>
</reference>
<dbReference type="Pfam" id="PF19308">
    <property type="entry name" value="CRISPR_Cas6_N"/>
    <property type="match status" value="1"/>
</dbReference>
<protein>
    <submittedName>
        <fullName evidence="7">CRISPR-associated protein Cas6</fullName>
    </submittedName>
</protein>
<evidence type="ECO:0000256" key="1">
    <source>
        <dbReference type="ARBA" id="ARBA00022722"/>
    </source>
</evidence>
<dbReference type="RefSeq" id="WP_027843768.1">
    <property type="nucleotide sequence ID" value="NZ_LMTZ01000084.1"/>
</dbReference>
<dbReference type="NCBIfam" id="TIGR01877">
    <property type="entry name" value="cas_cas6"/>
    <property type="match status" value="1"/>
</dbReference>
<keyword evidence="2" id="KW-0255">Endonuclease</keyword>
<feature type="domain" description="CRISPR-associated protein Cas6 C-terminal" evidence="5">
    <location>
        <begin position="174"/>
        <end position="284"/>
    </location>
</feature>
<evidence type="ECO:0000256" key="3">
    <source>
        <dbReference type="ARBA" id="ARBA00022801"/>
    </source>
</evidence>
<dbReference type="GO" id="GO:0051607">
    <property type="term" value="P:defense response to virus"/>
    <property type="evidence" value="ECO:0007669"/>
    <property type="project" value="UniProtKB-KW"/>
</dbReference>
<dbReference type="EMBL" id="LMTZ01000084">
    <property type="protein sequence ID" value="KST67902.1"/>
    <property type="molecule type" value="Genomic_DNA"/>
</dbReference>
<dbReference type="Gene3D" id="3.30.70.1890">
    <property type="match status" value="1"/>
</dbReference>